<accession>A0ABU6LPI5</accession>
<evidence type="ECO:0000313" key="1">
    <source>
        <dbReference type="EMBL" id="MEC6899855.1"/>
    </source>
</evidence>
<dbReference type="EMBL" id="JAYXUD010000013">
    <property type="protein sequence ID" value="MEC6899855.1"/>
    <property type="molecule type" value="Genomic_DNA"/>
</dbReference>
<gene>
    <name evidence="1" type="ORF">VXS00_14490</name>
</gene>
<keyword evidence="2" id="KW-1185">Reference proteome</keyword>
<organism evidence="1 2">
    <name type="scientific">Photobacterium piscicola</name>
    <dbReference type="NCBI Taxonomy" id="1378299"/>
    <lineage>
        <taxon>Bacteria</taxon>
        <taxon>Pseudomonadati</taxon>
        <taxon>Pseudomonadota</taxon>
        <taxon>Gammaproteobacteria</taxon>
        <taxon>Vibrionales</taxon>
        <taxon>Vibrionaceae</taxon>
        <taxon>Photobacterium</taxon>
    </lineage>
</organism>
<comment type="caution">
    <text evidence="1">The sequence shown here is derived from an EMBL/GenBank/DDBJ whole genome shotgun (WGS) entry which is preliminary data.</text>
</comment>
<sequence length="290" mass="32211">MSKQRKITNVNLLCSEDANHVMRGNRTLSRKDAEAIRKYLNGEYRNVEGVKTLTTKPITSHVTHNNVTPDLFINDGSRMIVGVYLTGEFKGLAKLAKLAYLVGRTWKTVNGSINYKTDVNTGSTYYSITFYALQPPLTETQAIAGSRMNSDVSTTVVMECFHQFCLSRGFDPDFIANTQLGHGNTQPCAEPTIDDLIMEIEQSEPVKPVVEVMKTDVKQIILPCAKKEEVTTPTVSNNNVSPFDRAIIPYVESEPEPARPVVEFKHKLVKASLLDDLDLDELLLGLDTAA</sequence>
<evidence type="ECO:0000313" key="2">
    <source>
        <dbReference type="Proteomes" id="UP001339429"/>
    </source>
</evidence>
<name>A0ABU6LPI5_9GAMM</name>
<reference evidence="1 2" key="1">
    <citation type="submission" date="2024-01" db="EMBL/GenBank/DDBJ databases">
        <title>Active colonisers of the gastrointestinal tract of Atlantic salmon farmed in a warm water region.</title>
        <authorList>
            <person name="Bowman J.P."/>
        </authorList>
    </citation>
    <scope>NUCLEOTIDE SEQUENCE [LARGE SCALE GENOMIC DNA]</scope>
    <source>
        <strain evidence="1 2">S4MW1</strain>
    </source>
</reference>
<dbReference type="Proteomes" id="UP001339429">
    <property type="component" value="Unassembled WGS sequence"/>
</dbReference>
<dbReference type="RefSeq" id="WP_327780041.1">
    <property type="nucleotide sequence ID" value="NZ_JAYXUD010000013.1"/>
</dbReference>
<protein>
    <submittedName>
        <fullName evidence="1">Uncharacterized protein</fullName>
    </submittedName>
</protein>
<proteinExistence type="predicted"/>